<evidence type="ECO:0000313" key="11">
    <source>
        <dbReference type="Proteomes" id="UP000243052"/>
    </source>
</evidence>
<dbReference type="GO" id="GO:0005787">
    <property type="term" value="C:signal peptidase complex"/>
    <property type="evidence" value="ECO:0007669"/>
    <property type="project" value="InterPro"/>
</dbReference>
<dbReference type="PANTHER" id="PTHR13202:SF0">
    <property type="entry name" value="SIGNAL PEPTIDASE COMPLEX SUBUNIT 1"/>
    <property type="match status" value="1"/>
</dbReference>
<comment type="function">
    <text evidence="8">Component of the signal peptidase complex (SPC) which catalyzes the cleavage of N-terminal signal sequences from nascent proteins as they are translocated into the lumen of the endoplasmic reticulum. Dispensable for SPC enzymatic activity.</text>
</comment>
<organism evidence="10 11">
    <name type="scientific">Eremothecium sinecaudum</name>
    <dbReference type="NCBI Taxonomy" id="45286"/>
    <lineage>
        <taxon>Eukaryota</taxon>
        <taxon>Fungi</taxon>
        <taxon>Dikarya</taxon>
        <taxon>Ascomycota</taxon>
        <taxon>Saccharomycotina</taxon>
        <taxon>Saccharomycetes</taxon>
        <taxon>Saccharomycetales</taxon>
        <taxon>Saccharomycetaceae</taxon>
        <taxon>Eremothecium</taxon>
    </lineage>
</organism>
<dbReference type="GeneID" id="28721527"/>
<dbReference type="GO" id="GO:0006465">
    <property type="term" value="P:signal peptide processing"/>
    <property type="evidence" value="ECO:0007669"/>
    <property type="project" value="InterPro"/>
</dbReference>
<evidence type="ECO:0000256" key="9">
    <source>
        <dbReference type="SAM" id="Phobius"/>
    </source>
</evidence>
<evidence type="ECO:0000256" key="7">
    <source>
        <dbReference type="ARBA" id="ARBA00023136"/>
    </source>
</evidence>
<dbReference type="InterPro" id="IPR009542">
    <property type="entry name" value="Spc1/SPCS1"/>
</dbReference>
<proteinExistence type="inferred from homology"/>
<dbReference type="STRING" id="45286.A0A120K1E2"/>
<evidence type="ECO:0000256" key="1">
    <source>
        <dbReference type="ARBA" id="ARBA00004477"/>
    </source>
</evidence>
<feature type="transmembrane region" description="Helical" evidence="9">
    <location>
        <begin position="26"/>
        <end position="44"/>
    </location>
</feature>
<dbReference type="Pfam" id="PF06645">
    <property type="entry name" value="SPC12"/>
    <property type="match status" value="1"/>
</dbReference>
<keyword evidence="7 9" id="KW-0472">Membrane</keyword>
<protein>
    <recommendedName>
        <fullName evidence="3">Signal peptidase complex subunit 1</fullName>
    </recommendedName>
</protein>
<evidence type="ECO:0000256" key="3">
    <source>
        <dbReference type="ARBA" id="ARBA00017059"/>
    </source>
</evidence>
<comment type="subcellular location">
    <subcellularLocation>
        <location evidence="1">Endoplasmic reticulum membrane</location>
        <topology evidence="1">Multi-pass membrane protein</topology>
    </subcellularLocation>
</comment>
<keyword evidence="6 9" id="KW-1133">Transmembrane helix</keyword>
<reference evidence="10 11" key="1">
    <citation type="submission" date="2016-01" db="EMBL/GenBank/DDBJ databases">
        <title>Genome sequence of the yeast Holleya sinecauda.</title>
        <authorList>
            <person name="Dietrich F.S."/>
        </authorList>
    </citation>
    <scope>NUCLEOTIDE SEQUENCE [LARGE SCALE GENOMIC DNA]</scope>
    <source>
        <strain evidence="10 11">ATCC 58844</strain>
    </source>
</reference>
<evidence type="ECO:0000256" key="6">
    <source>
        <dbReference type="ARBA" id="ARBA00022989"/>
    </source>
</evidence>
<dbReference type="Proteomes" id="UP000243052">
    <property type="component" value="Chromosome ii"/>
</dbReference>
<dbReference type="AlphaFoldDB" id="A0A120K1E2"/>
<evidence type="ECO:0000256" key="8">
    <source>
        <dbReference type="ARBA" id="ARBA00045204"/>
    </source>
</evidence>
<feature type="transmembrane region" description="Helical" evidence="9">
    <location>
        <begin position="50"/>
        <end position="70"/>
    </location>
</feature>
<evidence type="ECO:0000313" key="10">
    <source>
        <dbReference type="EMBL" id="AMD19261.1"/>
    </source>
</evidence>
<dbReference type="GO" id="GO:0045047">
    <property type="term" value="P:protein targeting to ER"/>
    <property type="evidence" value="ECO:0007669"/>
    <property type="project" value="TreeGrafter"/>
</dbReference>
<dbReference type="EMBL" id="CP014242">
    <property type="protein sequence ID" value="AMD19261.1"/>
    <property type="molecule type" value="Genomic_DNA"/>
</dbReference>
<evidence type="ECO:0000256" key="2">
    <source>
        <dbReference type="ARBA" id="ARBA00005245"/>
    </source>
</evidence>
<keyword evidence="4 9" id="KW-0812">Transmembrane</keyword>
<dbReference type="RefSeq" id="XP_017986257.1">
    <property type="nucleotide sequence ID" value="XM_018130768.1"/>
</dbReference>
<evidence type="ECO:0000256" key="4">
    <source>
        <dbReference type="ARBA" id="ARBA00022692"/>
    </source>
</evidence>
<name>A0A120K1E2_9SACH</name>
<sequence length="91" mass="10341">MEIFSDISRKLALPIDFVSQQYTEKLSYRIILSGTIIACLLGYFTQSLSIGVYTFVEAYLLAILIVVPSYPMYNKHKLKWLGNAARTTESL</sequence>
<evidence type="ECO:0000256" key="5">
    <source>
        <dbReference type="ARBA" id="ARBA00022824"/>
    </source>
</evidence>
<gene>
    <name evidence="10" type="ORF">AW171_hschr21079</name>
</gene>
<keyword evidence="11" id="KW-1185">Reference proteome</keyword>
<dbReference type="OrthoDB" id="263893at2759"/>
<accession>A0A120K1E2</accession>
<comment type="similarity">
    <text evidence="2">Belongs to the SPCS1 family.</text>
</comment>
<keyword evidence="5" id="KW-0256">Endoplasmic reticulum</keyword>
<dbReference type="PANTHER" id="PTHR13202">
    <property type="entry name" value="MICROSOMAL SIGNAL PEPTIDASE 12 KDA SUBUNIT"/>
    <property type="match status" value="1"/>
</dbReference>